<protein>
    <submittedName>
        <fullName evidence="1">Uncharacterized protein</fullName>
    </submittedName>
</protein>
<keyword evidence="2" id="KW-1185">Reference proteome</keyword>
<reference evidence="1" key="1">
    <citation type="submission" date="2023-03" db="EMBL/GenBank/DDBJ databases">
        <title>Massive genome expansion in bonnet fungi (Mycena s.s.) driven by repeated elements and novel gene families across ecological guilds.</title>
        <authorList>
            <consortium name="Lawrence Berkeley National Laboratory"/>
            <person name="Harder C.B."/>
            <person name="Miyauchi S."/>
            <person name="Viragh M."/>
            <person name="Kuo A."/>
            <person name="Thoen E."/>
            <person name="Andreopoulos B."/>
            <person name="Lu D."/>
            <person name="Skrede I."/>
            <person name="Drula E."/>
            <person name="Henrissat B."/>
            <person name="Morin E."/>
            <person name="Kohler A."/>
            <person name="Barry K."/>
            <person name="LaButti K."/>
            <person name="Morin E."/>
            <person name="Salamov A."/>
            <person name="Lipzen A."/>
            <person name="Mereny Z."/>
            <person name="Hegedus B."/>
            <person name="Baldrian P."/>
            <person name="Stursova M."/>
            <person name="Weitz H."/>
            <person name="Taylor A."/>
            <person name="Grigoriev I.V."/>
            <person name="Nagy L.G."/>
            <person name="Martin F."/>
            <person name="Kauserud H."/>
        </authorList>
    </citation>
    <scope>NUCLEOTIDE SEQUENCE</scope>
    <source>
        <strain evidence="1">CBHHK182m</strain>
    </source>
</reference>
<dbReference type="AlphaFoldDB" id="A0AAD7NRF4"/>
<dbReference type="Proteomes" id="UP001215598">
    <property type="component" value="Unassembled WGS sequence"/>
</dbReference>
<organism evidence="1 2">
    <name type="scientific">Mycena metata</name>
    <dbReference type="NCBI Taxonomy" id="1033252"/>
    <lineage>
        <taxon>Eukaryota</taxon>
        <taxon>Fungi</taxon>
        <taxon>Dikarya</taxon>
        <taxon>Basidiomycota</taxon>
        <taxon>Agaricomycotina</taxon>
        <taxon>Agaricomycetes</taxon>
        <taxon>Agaricomycetidae</taxon>
        <taxon>Agaricales</taxon>
        <taxon>Marasmiineae</taxon>
        <taxon>Mycenaceae</taxon>
        <taxon>Mycena</taxon>
    </lineage>
</organism>
<comment type="caution">
    <text evidence="1">The sequence shown here is derived from an EMBL/GenBank/DDBJ whole genome shotgun (WGS) entry which is preliminary data.</text>
</comment>
<accession>A0AAD7NRF4</accession>
<sequence length="273" mass="30339">MASVKASYDDFLSTNLRLQKVNDAILSQNRRLQHENDCLHGELKELRQASLQMANSVVSRDEKAVADAVIVETHEVLDRALQGFNDIIFDTKRTPGPRGVLTAQQKGLLKGADLRYSTSFVRSSSAFKITFGHLAVTHFFTVNAAGLPEDVMKARACALGILAPAERDLCRALVTKLMAGRVERNRTQHPPPDKNTALYITSKFLSPSAHATLAYFLATDPCRMRLESDPFDTDRRIFAADGTYRGAQMKQCALEELKLMQAIMEARLVAKSR</sequence>
<evidence type="ECO:0000313" key="2">
    <source>
        <dbReference type="Proteomes" id="UP001215598"/>
    </source>
</evidence>
<name>A0AAD7NRF4_9AGAR</name>
<dbReference type="EMBL" id="JARKIB010000014">
    <property type="protein sequence ID" value="KAJ7772460.1"/>
    <property type="molecule type" value="Genomic_DNA"/>
</dbReference>
<gene>
    <name evidence="1" type="ORF">B0H16DRAFT_1714656</name>
</gene>
<proteinExistence type="predicted"/>
<evidence type="ECO:0000313" key="1">
    <source>
        <dbReference type="EMBL" id="KAJ7772460.1"/>
    </source>
</evidence>